<gene>
    <name evidence="2" type="ORF">Selli2_12920</name>
</gene>
<organism evidence="2 3">
    <name type="scientific">Sellimonas catena</name>
    <dbReference type="NCBI Taxonomy" id="2994035"/>
    <lineage>
        <taxon>Bacteria</taxon>
        <taxon>Bacillati</taxon>
        <taxon>Bacillota</taxon>
        <taxon>Clostridia</taxon>
        <taxon>Lachnospirales</taxon>
        <taxon>Lachnospiraceae</taxon>
        <taxon>Sellimonas</taxon>
    </lineage>
</organism>
<dbReference type="RefSeq" id="WP_281844860.1">
    <property type="nucleotide sequence ID" value="NZ_BSCH01000007.1"/>
</dbReference>
<reference evidence="2" key="3">
    <citation type="journal article" date="2023" name="Int. J. Syst. Evol. Microbiol.">
        <title>Sellimonas catena sp. nov., isolated from human faeces.</title>
        <authorList>
            <person name="Hisatomi A."/>
            <person name="Ohkuma M."/>
            <person name="Sakamoto M."/>
        </authorList>
    </citation>
    <scope>NUCLEOTIDE SEQUENCE</scope>
    <source>
        <strain evidence="2">18CBH55</strain>
    </source>
</reference>
<sequence length="650" mass="73559">MKKSKYRKWILLWGFLVLTGLLSICYTLYDSRMLGEVFDQVSPNSGYREMHDDSLYTVSFRSRTDTVQGIELFLEKMPAGNGKDIKVSLSQNNKKAAGWQISRSEVSDSETTYFPLEKALTNCKGDRISIEISSSGYTGVRIGVSSMDGTETPAYRLISDPLSKILVFFLLAGILILGSTIFAGFYLFRKKSFRTEQAFVTIYIILCLVSFLAIPVFNTPDEDHHFYRIYELSQGHLISDKQVTTENGQEVVQVGREFPKDLCPDDFETRDVSLWDVKNHLGDKVDSTETEFCEFANTALYAPPSYLPQIIGVKIADILTDSPLFMAYLGRLMNTVTFGLLVFFAIRLSPFGKNLIAITALLPMSIQAANSLSADGLAIGIVLLFVAYILYLKYTKTEVLHKKEIALLYLLIFFLCCCKIVYVPFCLLLFLIPQKRFKSRSAYKRHVVTATVMIVVLSLGWLLIATSFLGGIKANVNVDTAKQIKGILKNPIQFVMTFVRTLKVYLKEYLLQFLGERMGWMNIYIPSFLLYPFLIILGVEVCMDQDTGKHVFPTYLRVFLGGTSILIFLLVFVTLYGQWTPVGYRLIEGIQGRYFIPLVFPFLLAVKPIRRIQAQQTGNKQIPWNSYTCVLILNLSVFLVLAVHVLADCI</sequence>
<accession>A0A9W6CC76</accession>
<keyword evidence="1" id="KW-1133">Transmembrane helix</keyword>
<evidence type="ECO:0000256" key="1">
    <source>
        <dbReference type="SAM" id="Phobius"/>
    </source>
</evidence>
<feature type="transmembrane region" description="Helical" evidence="1">
    <location>
        <begin position="523"/>
        <end position="543"/>
    </location>
</feature>
<feature type="transmembrane region" description="Helical" evidence="1">
    <location>
        <begin position="9"/>
        <end position="29"/>
    </location>
</feature>
<protein>
    <recommendedName>
        <fullName evidence="4">DUF2142 domain-containing protein</fullName>
    </recommendedName>
</protein>
<feature type="transmembrane region" description="Helical" evidence="1">
    <location>
        <begin position="372"/>
        <end position="394"/>
    </location>
</feature>
<dbReference type="EMBL" id="BSCH01000007">
    <property type="protein sequence ID" value="GLG89865.1"/>
    <property type="molecule type" value="Genomic_DNA"/>
</dbReference>
<feature type="transmembrane region" description="Helical" evidence="1">
    <location>
        <begin position="406"/>
        <end position="431"/>
    </location>
</feature>
<feature type="transmembrane region" description="Helical" evidence="1">
    <location>
        <begin position="627"/>
        <end position="647"/>
    </location>
</feature>
<feature type="transmembrane region" description="Helical" evidence="1">
    <location>
        <begin position="165"/>
        <end position="188"/>
    </location>
</feature>
<evidence type="ECO:0000313" key="3">
    <source>
        <dbReference type="Proteomes" id="UP001145094"/>
    </source>
</evidence>
<feature type="transmembrane region" description="Helical" evidence="1">
    <location>
        <begin position="200"/>
        <end position="217"/>
    </location>
</feature>
<evidence type="ECO:0000313" key="2">
    <source>
        <dbReference type="EMBL" id="GLG89865.1"/>
    </source>
</evidence>
<keyword evidence="1" id="KW-0812">Transmembrane</keyword>
<dbReference type="Proteomes" id="UP001145094">
    <property type="component" value="Unassembled WGS sequence"/>
</dbReference>
<feature type="transmembrane region" description="Helical" evidence="1">
    <location>
        <begin position="325"/>
        <end position="346"/>
    </location>
</feature>
<comment type="caution">
    <text evidence="2">The sequence shown here is derived from an EMBL/GenBank/DDBJ whole genome shotgun (WGS) entry which is preliminary data.</text>
</comment>
<dbReference type="Pfam" id="PF09913">
    <property type="entry name" value="DUF2142"/>
    <property type="match status" value="1"/>
</dbReference>
<feature type="transmembrane region" description="Helical" evidence="1">
    <location>
        <begin position="452"/>
        <end position="472"/>
    </location>
</feature>
<feature type="transmembrane region" description="Helical" evidence="1">
    <location>
        <begin position="555"/>
        <end position="577"/>
    </location>
</feature>
<dbReference type="InterPro" id="IPR018674">
    <property type="entry name" value="DUF2142_membrane"/>
</dbReference>
<proteinExistence type="predicted"/>
<keyword evidence="1" id="KW-0472">Membrane</keyword>
<reference evidence="2" key="1">
    <citation type="submission" date="2022-11" db="EMBL/GenBank/DDBJ databases">
        <title>Draft genome sequence of Sellimonas catena strain 18CBH55.</title>
        <authorList>
            <person name="Atsushi H."/>
            <person name="Moriya O."/>
            <person name="Mitsuo S."/>
        </authorList>
    </citation>
    <scope>NUCLEOTIDE SEQUENCE</scope>
    <source>
        <strain evidence="2">18CBH55</strain>
    </source>
</reference>
<dbReference type="AlphaFoldDB" id="A0A9W6CC76"/>
<evidence type="ECO:0008006" key="4">
    <source>
        <dbReference type="Google" id="ProtNLM"/>
    </source>
</evidence>
<reference evidence="2" key="2">
    <citation type="submission" date="2022-11" db="EMBL/GenBank/DDBJ databases">
        <title>Draft genome sequence of Sellimonas catena strain 18CBH55.</title>
        <authorList>
            <person name="Hisatomi A."/>
            <person name="Ohkuma M."/>
            <person name="Sakamoto M."/>
        </authorList>
    </citation>
    <scope>NUCLEOTIDE SEQUENCE</scope>
    <source>
        <strain evidence="2">18CBH55</strain>
    </source>
</reference>
<feature type="transmembrane region" description="Helical" evidence="1">
    <location>
        <begin position="589"/>
        <end position="606"/>
    </location>
</feature>
<name>A0A9W6CC76_9FIRM</name>